<protein>
    <submittedName>
        <fullName evidence="1">Uncharacterized protein</fullName>
    </submittedName>
</protein>
<comment type="caution">
    <text evidence="1">The sequence shown here is derived from an EMBL/GenBank/DDBJ whole genome shotgun (WGS) entry which is preliminary data.</text>
</comment>
<dbReference type="EMBL" id="JAOPJF010000045">
    <property type="protein sequence ID" value="KAK1142934.1"/>
    <property type="molecule type" value="Genomic_DNA"/>
</dbReference>
<accession>A0ACC3AYC6</accession>
<organism evidence="1 2">
    <name type="scientific">Aspergillus melleus</name>
    <dbReference type="NCBI Taxonomy" id="138277"/>
    <lineage>
        <taxon>Eukaryota</taxon>
        <taxon>Fungi</taxon>
        <taxon>Dikarya</taxon>
        <taxon>Ascomycota</taxon>
        <taxon>Pezizomycotina</taxon>
        <taxon>Eurotiomycetes</taxon>
        <taxon>Eurotiomycetidae</taxon>
        <taxon>Eurotiales</taxon>
        <taxon>Aspergillaceae</taxon>
        <taxon>Aspergillus</taxon>
        <taxon>Aspergillus subgen. Circumdati</taxon>
    </lineage>
</organism>
<proteinExistence type="predicted"/>
<evidence type="ECO:0000313" key="1">
    <source>
        <dbReference type="EMBL" id="KAK1142934.1"/>
    </source>
</evidence>
<reference evidence="1 2" key="1">
    <citation type="journal article" date="2023" name="ACS Omega">
        <title>Identification of the Neoaspergillic Acid Biosynthesis Gene Cluster by Establishing an In Vitro CRISPR-Ribonucleoprotein Genetic System in Aspergillus melleus.</title>
        <authorList>
            <person name="Yuan B."/>
            <person name="Grau M.F."/>
            <person name="Murata R.M."/>
            <person name="Torok T."/>
            <person name="Venkateswaran K."/>
            <person name="Stajich J.E."/>
            <person name="Wang C.C.C."/>
        </authorList>
    </citation>
    <scope>NUCLEOTIDE SEQUENCE [LARGE SCALE GENOMIC DNA]</scope>
    <source>
        <strain evidence="1 2">IMV 1140</strain>
    </source>
</reference>
<keyword evidence="2" id="KW-1185">Reference proteome</keyword>
<sequence length="331" mass="33885">MRVSTSVLLGLLAANVSIAAKVGKFDAEKCADPSGMKTCYDKAKSTYSDCEKKCDKEDNGKTSSDSDCLDKCSCTQHQAEIDCATSSCWNQVYSCEYDLTVGALLESCEDKQSVDDIPFWPAPENAAGGCSCNVGKVDKISYGALAKVEKQCGLKASADDSKIQGCACCGFSAALSALPNTCPNANPSDLNLDGMEDLFGDIWEQCADVLKDLDCAKEFDFPKLDTYYAPGKVPKGGSATLSNTSGSLTSPVSATITWSAGSSAHTVTAVSTDAVKASGTGSGSSASATTGNSASGTASASATATTGAAVRAGMDSYLWAGLAVAAVFVQA</sequence>
<gene>
    <name evidence="1" type="ORF">N8T08_007175</name>
</gene>
<name>A0ACC3AYC6_9EURO</name>
<dbReference type="Proteomes" id="UP001177260">
    <property type="component" value="Unassembled WGS sequence"/>
</dbReference>
<evidence type="ECO:0000313" key="2">
    <source>
        <dbReference type="Proteomes" id="UP001177260"/>
    </source>
</evidence>